<evidence type="ECO:0000313" key="10">
    <source>
        <dbReference type="EMBL" id="MBB3954949.1"/>
    </source>
</evidence>
<comment type="caution">
    <text evidence="10">The sequence shown here is derived from an EMBL/GenBank/DDBJ whole genome shotgun (WGS) entry which is preliminary data.</text>
</comment>
<dbReference type="PANTHER" id="PTHR43394:SF1">
    <property type="entry name" value="ATP-BINDING CASSETTE SUB-FAMILY B MEMBER 10, MITOCHONDRIAL"/>
    <property type="match status" value="1"/>
</dbReference>
<dbReference type="Gene3D" id="3.40.50.300">
    <property type="entry name" value="P-loop containing nucleotide triphosphate hydrolases"/>
    <property type="match status" value="1"/>
</dbReference>
<dbReference type="GO" id="GO:0005886">
    <property type="term" value="C:plasma membrane"/>
    <property type="evidence" value="ECO:0007669"/>
    <property type="project" value="UniProtKB-SubCell"/>
</dbReference>
<dbReference type="InterPro" id="IPR027417">
    <property type="entry name" value="P-loop_NTPase"/>
</dbReference>
<evidence type="ECO:0000256" key="4">
    <source>
        <dbReference type="ARBA" id="ARBA00022840"/>
    </source>
</evidence>
<evidence type="ECO:0000313" key="11">
    <source>
        <dbReference type="Proteomes" id="UP000548867"/>
    </source>
</evidence>
<dbReference type="AlphaFoldDB" id="A0A7W6CHX5"/>
<feature type="domain" description="ABC transporter" evidence="8">
    <location>
        <begin position="344"/>
        <end position="557"/>
    </location>
</feature>
<keyword evidence="2 7" id="KW-0812">Transmembrane</keyword>
<evidence type="ECO:0000256" key="6">
    <source>
        <dbReference type="ARBA" id="ARBA00023136"/>
    </source>
</evidence>
<dbReference type="Pfam" id="PF00005">
    <property type="entry name" value="ABC_tran"/>
    <property type="match status" value="1"/>
</dbReference>
<evidence type="ECO:0000256" key="3">
    <source>
        <dbReference type="ARBA" id="ARBA00022741"/>
    </source>
</evidence>
<dbReference type="Proteomes" id="UP000548867">
    <property type="component" value="Unassembled WGS sequence"/>
</dbReference>
<evidence type="ECO:0000256" key="2">
    <source>
        <dbReference type="ARBA" id="ARBA00022692"/>
    </source>
</evidence>
<dbReference type="InterPro" id="IPR036640">
    <property type="entry name" value="ABC1_TM_sf"/>
</dbReference>
<keyword evidence="5 7" id="KW-1133">Transmembrane helix</keyword>
<proteinExistence type="predicted"/>
<dbReference type="GO" id="GO:0016887">
    <property type="term" value="F:ATP hydrolysis activity"/>
    <property type="evidence" value="ECO:0007669"/>
    <property type="project" value="InterPro"/>
</dbReference>
<dbReference type="CDD" id="cd07346">
    <property type="entry name" value="ABC_6TM_exporters"/>
    <property type="match status" value="1"/>
</dbReference>
<dbReference type="SUPFAM" id="SSF90123">
    <property type="entry name" value="ABC transporter transmembrane region"/>
    <property type="match status" value="1"/>
</dbReference>
<evidence type="ECO:0000256" key="1">
    <source>
        <dbReference type="ARBA" id="ARBA00004651"/>
    </source>
</evidence>
<dbReference type="GO" id="GO:0005524">
    <property type="term" value="F:ATP binding"/>
    <property type="evidence" value="ECO:0007669"/>
    <property type="project" value="UniProtKB-KW"/>
</dbReference>
<feature type="transmembrane region" description="Helical" evidence="7">
    <location>
        <begin position="168"/>
        <end position="185"/>
    </location>
</feature>
<keyword evidence="4 10" id="KW-0067">ATP-binding</keyword>
<comment type="subcellular location">
    <subcellularLocation>
        <location evidence="1">Cell membrane</location>
        <topology evidence="1">Multi-pass membrane protein</topology>
    </subcellularLocation>
</comment>
<dbReference type="Pfam" id="PF00664">
    <property type="entry name" value="ABC_membrane"/>
    <property type="match status" value="1"/>
</dbReference>
<feature type="transmembrane region" description="Helical" evidence="7">
    <location>
        <begin position="63"/>
        <end position="81"/>
    </location>
</feature>
<dbReference type="EMBL" id="JACIDX010000006">
    <property type="protein sequence ID" value="MBB3954949.1"/>
    <property type="molecule type" value="Genomic_DNA"/>
</dbReference>
<dbReference type="PANTHER" id="PTHR43394">
    <property type="entry name" value="ATP-DEPENDENT PERMEASE MDL1, MITOCHONDRIAL"/>
    <property type="match status" value="1"/>
</dbReference>
<sequence>MHASPPPAPWAAYRRLWPYLRPYLPRLPAVMLVSLMATALSLAQPYISKLMIDGALMRHDMGVLWRVAGLMLGATVGSYVLNIAASWLHVSLSAAMLFDIRVAVLSHLQKLSPRFFGRFRLGDLMSRLNSDVSDIQRVAGDTLLAALANLLFLAGSIALMLWLDWRLFVVGVVLVPLAVGAFLRAQKRLTELSRQMREAGADIGSMLVDTIMGMRTVVALGAQTRERERFAAANDGFVRAMLRMQVTSFLSGAVPGTLLSASTAGAMLWGGYEITAGRMTIGTLVAFLAYQQRLFAPIQGLLGLSATLAQTRVALARIFELMDTAPEVEEAASPLPLPAGPCSIHFDHVRLSHGRAPVLRDADFTIPAGSFCAILGPSGAGKSTMADLMVRMIDPDGGRVMLGDTDLREVALDDLRRAVLLVEQTPFLFNATLYANIAFGLNDPGRDAVIAAAHDAGLEALLSRLPQGLDTPVGERGLALSAGERQRVALARALLRRPEALILDEPTAALDSDTEALIAASLRRALPHATLIVITHKPALAAMADRVITLKDGMTTYG</sequence>
<feature type="transmembrane region" description="Helical" evidence="7">
    <location>
        <begin position="23"/>
        <end position="43"/>
    </location>
</feature>
<organism evidence="10 11">
    <name type="scientific">Novosphingobium sediminicola</name>
    <dbReference type="NCBI Taxonomy" id="563162"/>
    <lineage>
        <taxon>Bacteria</taxon>
        <taxon>Pseudomonadati</taxon>
        <taxon>Pseudomonadota</taxon>
        <taxon>Alphaproteobacteria</taxon>
        <taxon>Sphingomonadales</taxon>
        <taxon>Sphingomonadaceae</taxon>
        <taxon>Novosphingobium</taxon>
    </lineage>
</organism>
<reference evidence="10 11" key="1">
    <citation type="submission" date="2020-08" db="EMBL/GenBank/DDBJ databases">
        <title>Genomic Encyclopedia of Type Strains, Phase IV (KMG-IV): sequencing the most valuable type-strain genomes for metagenomic binning, comparative biology and taxonomic classification.</title>
        <authorList>
            <person name="Goeker M."/>
        </authorList>
    </citation>
    <scope>NUCLEOTIDE SEQUENCE [LARGE SCALE GENOMIC DNA]</scope>
    <source>
        <strain evidence="10 11">DSM 27057</strain>
    </source>
</reference>
<dbReference type="InterPro" id="IPR039421">
    <property type="entry name" value="Type_1_exporter"/>
</dbReference>
<dbReference type="InterPro" id="IPR003593">
    <property type="entry name" value="AAA+_ATPase"/>
</dbReference>
<dbReference type="RefSeq" id="WP_246404405.1">
    <property type="nucleotide sequence ID" value="NZ_JACIDX010000006.1"/>
</dbReference>
<feature type="transmembrane region" description="Helical" evidence="7">
    <location>
        <begin position="249"/>
        <end position="272"/>
    </location>
</feature>
<evidence type="ECO:0000256" key="5">
    <source>
        <dbReference type="ARBA" id="ARBA00022989"/>
    </source>
</evidence>
<dbReference type="Gene3D" id="1.20.1560.10">
    <property type="entry name" value="ABC transporter type 1, transmembrane domain"/>
    <property type="match status" value="1"/>
</dbReference>
<evidence type="ECO:0000259" key="9">
    <source>
        <dbReference type="PROSITE" id="PS50929"/>
    </source>
</evidence>
<keyword evidence="3" id="KW-0547">Nucleotide-binding</keyword>
<protein>
    <submittedName>
        <fullName evidence="10">ATP-binding cassette subfamily B protein</fullName>
    </submittedName>
</protein>
<keyword evidence="6 7" id="KW-0472">Membrane</keyword>
<name>A0A7W6CHX5_9SPHN</name>
<dbReference type="PROSITE" id="PS50893">
    <property type="entry name" value="ABC_TRANSPORTER_2"/>
    <property type="match status" value="1"/>
</dbReference>
<dbReference type="InterPro" id="IPR017871">
    <property type="entry name" value="ABC_transporter-like_CS"/>
</dbReference>
<evidence type="ECO:0000259" key="8">
    <source>
        <dbReference type="PROSITE" id="PS50893"/>
    </source>
</evidence>
<dbReference type="GO" id="GO:0015421">
    <property type="term" value="F:ABC-type oligopeptide transporter activity"/>
    <property type="evidence" value="ECO:0007669"/>
    <property type="project" value="TreeGrafter"/>
</dbReference>
<dbReference type="SUPFAM" id="SSF52540">
    <property type="entry name" value="P-loop containing nucleoside triphosphate hydrolases"/>
    <property type="match status" value="1"/>
</dbReference>
<gene>
    <name evidence="10" type="ORF">GGR38_001898</name>
</gene>
<dbReference type="PROSITE" id="PS00211">
    <property type="entry name" value="ABC_TRANSPORTER_1"/>
    <property type="match status" value="1"/>
</dbReference>
<dbReference type="InterPro" id="IPR003439">
    <property type="entry name" value="ABC_transporter-like_ATP-bd"/>
</dbReference>
<feature type="domain" description="ABC transmembrane type-1" evidence="9">
    <location>
        <begin position="29"/>
        <end position="310"/>
    </location>
</feature>
<keyword evidence="11" id="KW-1185">Reference proteome</keyword>
<accession>A0A7W6CHX5</accession>
<evidence type="ECO:0000256" key="7">
    <source>
        <dbReference type="SAM" id="Phobius"/>
    </source>
</evidence>
<dbReference type="InterPro" id="IPR011527">
    <property type="entry name" value="ABC1_TM_dom"/>
</dbReference>
<dbReference type="PROSITE" id="PS50929">
    <property type="entry name" value="ABC_TM1F"/>
    <property type="match status" value="1"/>
</dbReference>
<dbReference type="SMART" id="SM00382">
    <property type="entry name" value="AAA"/>
    <property type="match status" value="1"/>
</dbReference>